<dbReference type="Proteomes" id="UP000030765">
    <property type="component" value="Unassembled WGS sequence"/>
</dbReference>
<keyword evidence="4" id="KW-1185">Reference proteome</keyword>
<protein>
    <submittedName>
        <fullName evidence="2 3">Uncharacterized protein</fullName>
    </submittedName>
</protein>
<dbReference type="AlphaFoldDB" id="A0A084W4L1"/>
<evidence type="ECO:0000256" key="1">
    <source>
        <dbReference type="SAM" id="MobiDB-lite"/>
    </source>
</evidence>
<dbReference type="EnsemblMetazoa" id="ASIC013111-RA">
    <property type="protein sequence ID" value="ASIC013111-PA"/>
    <property type="gene ID" value="ASIC013111"/>
</dbReference>
<evidence type="ECO:0000313" key="4">
    <source>
        <dbReference type="Proteomes" id="UP000030765"/>
    </source>
</evidence>
<accession>A0A084W4L1</accession>
<dbReference type="EMBL" id="ATLV01020346">
    <property type="status" value="NOT_ANNOTATED_CDS"/>
    <property type="molecule type" value="Genomic_DNA"/>
</dbReference>
<gene>
    <name evidence="2" type="ORF">ZHAS_00013111</name>
</gene>
<feature type="region of interest" description="Disordered" evidence="1">
    <location>
        <begin position="19"/>
        <end position="47"/>
    </location>
</feature>
<reference evidence="2 4" key="1">
    <citation type="journal article" date="2014" name="BMC Genomics">
        <title>Genome sequence of Anopheles sinensis provides insight into genetics basis of mosquito competence for malaria parasites.</title>
        <authorList>
            <person name="Zhou D."/>
            <person name="Zhang D."/>
            <person name="Ding G."/>
            <person name="Shi L."/>
            <person name="Hou Q."/>
            <person name="Ye Y."/>
            <person name="Xu Y."/>
            <person name="Zhou H."/>
            <person name="Xiong C."/>
            <person name="Li S."/>
            <person name="Yu J."/>
            <person name="Hong S."/>
            <person name="Yu X."/>
            <person name="Zou P."/>
            <person name="Chen C."/>
            <person name="Chang X."/>
            <person name="Wang W."/>
            <person name="Lv Y."/>
            <person name="Sun Y."/>
            <person name="Ma L."/>
            <person name="Shen B."/>
            <person name="Zhu C."/>
        </authorList>
    </citation>
    <scope>NUCLEOTIDE SEQUENCE [LARGE SCALE GENOMIC DNA]</scope>
</reference>
<dbReference type="VEuPathDB" id="VectorBase:ASIC013111"/>
<proteinExistence type="predicted"/>
<evidence type="ECO:0000313" key="2">
    <source>
        <dbReference type="EMBL" id="KFB45155.1"/>
    </source>
</evidence>
<feature type="compositionally biased region" description="Basic residues" evidence="1">
    <location>
        <begin position="37"/>
        <end position="47"/>
    </location>
</feature>
<sequence>MNQSLRDAIINARAFASTHQPRPLHPGTAFGRNQEGRHHRSGWRRMRLTNANNNYPLSEWRERRDQGERLVAATTTAAAAAAATAATSAKRTTVNERAPN</sequence>
<dbReference type="EMBL" id="KE525299">
    <property type="protein sequence ID" value="KFB45155.1"/>
    <property type="molecule type" value="Genomic_DNA"/>
</dbReference>
<evidence type="ECO:0000313" key="3">
    <source>
        <dbReference type="EnsemblMetazoa" id="ASIC013111-PA"/>
    </source>
</evidence>
<organism evidence="2">
    <name type="scientific">Anopheles sinensis</name>
    <name type="common">Mosquito</name>
    <dbReference type="NCBI Taxonomy" id="74873"/>
    <lineage>
        <taxon>Eukaryota</taxon>
        <taxon>Metazoa</taxon>
        <taxon>Ecdysozoa</taxon>
        <taxon>Arthropoda</taxon>
        <taxon>Hexapoda</taxon>
        <taxon>Insecta</taxon>
        <taxon>Pterygota</taxon>
        <taxon>Neoptera</taxon>
        <taxon>Endopterygota</taxon>
        <taxon>Diptera</taxon>
        <taxon>Nematocera</taxon>
        <taxon>Culicoidea</taxon>
        <taxon>Culicidae</taxon>
        <taxon>Anophelinae</taxon>
        <taxon>Anopheles</taxon>
    </lineage>
</organism>
<name>A0A084W4L1_ANOSI</name>
<reference evidence="3" key="2">
    <citation type="submission" date="2020-05" db="UniProtKB">
        <authorList>
            <consortium name="EnsemblMetazoa"/>
        </authorList>
    </citation>
    <scope>IDENTIFICATION</scope>
</reference>